<dbReference type="SMART" id="SM01289">
    <property type="entry name" value="PYRIN"/>
    <property type="match status" value="1"/>
</dbReference>
<evidence type="ECO:0000313" key="4">
    <source>
        <dbReference type="Proteomes" id="UP000579812"/>
    </source>
</evidence>
<reference evidence="3 4" key="1">
    <citation type="submission" date="2020-04" db="EMBL/GenBank/DDBJ databases">
        <title>Chromosome-level genome assembly of a cyprinid fish Onychostoma macrolepis by integration of Nanopore Sequencing, Bionano and Hi-C technology.</title>
        <authorList>
            <person name="Wang D."/>
        </authorList>
    </citation>
    <scope>NUCLEOTIDE SEQUENCE [LARGE SCALE GENOMIC DNA]</scope>
    <source>
        <strain evidence="3">SWU-2019</strain>
        <tissue evidence="3">Muscle</tissue>
    </source>
</reference>
<evidence type="ECO:0000313" key="3">
    <source>
        <dbReference type="EMBL" id="KAF4118018.1"/>
    </source>
</evidence>
<protein>
    <recommendedName>
        <fullName evidence="2">Pyrin domain-containing protein</fullName>
    </recommendedName>
</protein>
<dbReference type="Pfam" id="PF02758">
    <property type="entry name" value="PYRIN"/>
    <property type="match status" value="1"/>
</dbReference>
<dbReference type="CDD" id="cd08321">
    <property type="entry name" value="Pyrin_ASC-like"/>
    <property type="match status" value="1"/>
</dbReference>
<feature type="region of interest" description="Disordered" evidence="1">
    <location>
        <begin position="85"/>
        <end position="108"/>
    </location>
</feature>
<dbReference type="SUPFAM" id="SSF47986">
    <property type="entry name" value="DEATH domain"/>
    <property type="match status" value="1"/>
</dbReference>
<evidence type="ECO:0000256" key="1">
    <source>
        <dbReference type="SAM" id="MobiDB-lite"/>
    </source>
</evidence>
<proteinExistence type="predicted"/>
<evidence type="ECO:0000259" key="2">
    <source>
        <dbReference type="PROSITE" id="PS50824"/>
    </source>
</evidence>
<gene>
    <name evidence="3" type="ORF">G5714_000069</name>
</gene>
<sequence>MASVKELLVNTLKELVKDDLKEFQWHLKNYECVSASEMENADILDTVDTMVAYFGPNEAVKITMNILKKMNQNLLVEELENENKQVQDQGDVDASTTIGAASEQIWGK</sequence>
<accession>A0A7J6DFA9</accession>
<dbReference type="AlphaFoldDB" id="A0A7J6DFA9"/>
<feature type="domain" description="Pyrin" evidence="2">
    <location>
        <begin position="1"/>
        <end position="85"/>
    </location>
</feature>
<dbReference type="InterPro" id="IPR011029">
    <property type="entry name" value="DEATH-like_dom_sf"/>
</dbReference>
<comment type="caution">
    <text evidence="3">The sequence shown here is derived from an EMBL/GenBank/DDBJ whole genome shotgun (WGS) entry which is preliminary data.</text>
</comment>
<keyword evidence="4" id="KW-1185">Reference proteome</keyword>
<dbReference type="InterPro" id="IPR004020">
    <property type="entry name" value="DAPIN"/>
</dbReference>
<dbReference type="EMBL" id="JAAMOB010000001">
    <property type="protein sequence ID" value="KAF4118018.1"/>
    <property type="molecule type" value="Genomic_DNA"/>
</dbReference>
<dbReference type="Gene3D" id="1.10.533.10">
    <property type="entry name" value="Death Domain, Fas"/>
    <property type="match status" value="1"/>
</dbReference>
<name>A0A7J6DFA9_9TELE</name>
<dbReference type="Proteomes" id="UP000579812">
    <property type="component" value="Unassembled WGS sequence"/>
</dbReference>
<organism evidence="3 4">
    <name type="scientific">Onychostoma macrolepis</name>
    <dbReference type="NCBI Taxonomy" id="369639"/>
    <lineage>
        <taxon>Eukaryota</taxon>
        <taxon>Metazoa</taxon>
        <taxon>Chordata</taxon>
        <taxon>Craniata</taxon>
        <taxon>Vertebrata</taxon>
        <taxon>Euteleostomi</taxon>
        <taxon>Actinopterygii</taxon>
        <taxon>Neopterygii</taxon>
        <taxon>Teleostei</taxon>
        <taxon>Ostariophysi</taxon>
        <taxon>Cypriniformes</taxon>
        <taxon>Cyprinidae</taxon>
        <taxon>Acrossocheilinae</taxon>
        <taxon>Onychostoma</taxon>
    </lineage>
</organism>
<dbReference type="PROSITE" id="PS50824">
    <property type="entry name" value="DAPIN"/>
    <property type="match status" value="1"/>
</dbReference>